<organism evidence="6 7">
    <name type="scientific">Spirosoma taeanense</name>
    <dbReference type="NCBI Taxonomy" id="2735870"/>
    <lineage>
        <taxon>Bacteria</taxon>
        <taxon>Pseudomonadati</taxon>
        <taxon>Bacteroidota</taxon>
        <taxon>Cytophagia</taxon>
        <taxon>Cytophagales</taxon>
        <taxon>Cytophagaceae</taxon>
        <taxon>Spirosoma</taxon>
    </lineage>
</organism>
<keyword evidence="4" id="KW-0145">Chemotaxis</keyword>
<comment type="catalytic activity">
    <reaction evidence="3">
        <text>[protein]-L-glutamate 5-O-methyl ester + H2O = L-glutamyl-[protein] + methanol + H(+)</text>
        <dbReference type="Rhea" id="RHEA:23236"/>
        <dbReference type="Rhea" id="RHEA-COMP:10208"/>
        <dbReference type="Rhea" id="RHEA-COMP:10311"/>
        <dbReference type="ChEBI" id="CHEBI:15377"/>
        <dbReference type="ChEBI" id="CHEBI:15378"/>
        <dbReference type="ChEBI" id="CHEBI:17790"/>
        <dbReference type="ChEBI" id="CHEBI:29973"/>
        <dbReference type="ChEBI" id="CHEBI:82795"/>
        <dbReference type="EC" id="3.1.1.61"/>
    </reaction>
</comment>
<dbReference type="PANTHER" id="PTHR42872">
    <property type="entry name" value="PROTEIN-GLUTAMATE METHYLESTERASE/PROTEIN-GLUTAMINE GLUTAMINASE"/>
    <property type="match status" value="1"/>
</dbReference>
<dbReference type="InterPro" id="IPR000673">
    <property type="entry name" value="Sig_transdc_resp-reg_Me-estase"/>
</dbReference>
<keyword evidence="1 4" id="KW-0378">Hydrolase</keyword>
<accession>A0A6M5YBH4</accession>
<evidence type="ECO:0000313" key="6">
    <source>
        <dbReference type="EMBL" id="QJW90894.1"/>
    </source>
</evidence>
<feature type="active site" evidence="4">
    <location>
        <position position="18"/>
    </location>
</feature>
<dbReference type="Pfam" id="PF01339">
    <property type="entry name" value="CheB_methylest"/>
    <property type="match status" value="1"/>
</dbReference>
<dbReference type="GO" id="GO:0000156">
    <property type="term" value="F:phosphorelay response regulator activity"/>
    <property type="evidence" value="ECO:0007669"/>
    <property type="project" value="InterPro"/>
</dbReference>
<feature type="domain" description="CheB-type methylesterase" evidence="5">
    <location>
        <begin position="6"/>
        <end position="185"/>
    </location>
</feature>
<dbReference type="CDD" id="cd16433">
    <property type="entry name" value="CheB"/>
    <property type="match status" value="1"/>
</dbReference>
<evidence type="ECO:0000256" key="4">
    <source>
        <dbReference type="PROSITE-ProRule" id="PRU00050"/>
    </source>
</evidence>
<evidence type="ECO:0000259" key="5">
    <source>
        <dbReference type="PROSITE" id="PS50122"/>
    </source>
</evidence>
<dbReference type="GO" id="GO:0008984">
    <property type="term" value="F:protein-glutamate methylesterase activity"/>
    <property type="evidence" value="ECO:0007669"/>
    <property type="project" value="UniProtKB-EC"/>
</dbReference>
<feature type="active site" evidence="4">
    <location>
        <position position="45"/>
    </location>
</feature>
<keyword evidence="7" id="KW-1185">Reference proteome</keyword>
<reference evidence="6 7" key="1">
    <citation type="submission" date="2020-05" db="EMBL/GenBank/DDBJ databases">
        <title>Genome sequencing of Spirosoma sp. TS118.</title>
        <authorList>
            <person name="Lee J.-H."/>
            <person name="Jeong S."/>
            <person name="Zhao L."/>
            <person name="Jung J.-H."/>
            <person name="Kim M.-K."/>
            <person name="Lim S."/>
        </authorList>
    </citation>
    <scope>NUCLEOTIDE SEQUENCE [LARGE SCALE GENOMIC DNA]</scope>
    <source>
        <strain evidence="6 7">TS118</strain>
    </source>
</reference>
<dbReference type="SUPFAM" id="SSF52738">
    <property type="entry name" value="Methylesterase CheB, C-terminal domain"/>
    <property type="match status" value="1"/>
</dbReference>
<evidence type="ECO:0000256" key="2">
    <source>
        <dbReference type="ARBA" id="ARBA00039140"/>
    </source>
</evidence>
<gene>
    <name evidence="6" type="ORF">HNV11_16665</name>
</gene>
<feature type="active site" evidence="4">
    <location>
        <position position="138"/>
    </location>
</feature>
<dbReference type="PANTHER" id="PTHR42872:SF3">
    <property type="entry name" value="PROTEIN-GLUTAMATE METHYLESTERASE_PROTEIN-GLUTAMINE GLUTAMINASE 1"/>
    <property type="match status" value="1"/>
</dbReference>
<dbReference type="Proteomes" id="UP000502756">
    <property type="component" value="Chromosome"/>
</dbReference>
<name>A0A6M5YBH4_9BACT</name>
<dbReference type="AlphaFoldDB" id="A0A6M5YBH4"/>
<dbReference type="EC" id="3.1.1.61" evidence="2"/>
<dbReference type="Gene3D" id="3.40.50.180">
    <property type="entry name" value="Methylesterase CheB, C-terminal domain"/>
    <property type="match status" value="1"/>
</dbReference>
<dbReference type="RefSeq" id="WP_171740739.1">
    <property type="nucleotide sequence ID" value="NZ_CP053435.1"/>
</dbReference>
<sequence length="200" mass="21547">MAENRLMEKYKAVLIGGSTGSIDVLLQLLPALRPPLSFALIIVVHRKNTADSTLANLLSFKTNLPLREVDDKDPMLPGNIYLAPADYHLLLEQDGTFSLDDSEKVNYSRPSIDVTFESAADVYGPALVGVLLSGANADGTAGLRAIKKAGGVLVAQQPETAQVGFMPQQAILSAPVDYVLDVPELIRFINRLSELAPKFS</sequence>
<dbReference type="PROSITE" id="PS50122">
    <property type="entry name" value="CHEB"/>
    <property type="match status" value="1"/>
</dbReference>
<dbReference type="GO" id="GO:0005737">
    <property type="term" value="C:cytoplasm"/>
    <property type="evidence" value="ECO:0007669"/>
    <property type="project" value="InterPro"/>
</dbReference>
<dbReference type="GO" id="GO:0006935">
    <property type="term" value="P:chemotaxis"/>
    <property type="evidence" value="ECO:0007669"/>
    <property type="project" value="UniProtKB-UniRule"/>
</dbReference>
<dbReference type="InterPro" id="IPR035909">
    <property type="entry name" value="CheB_C"/>
</dbReference>
<evidence type="ECO:0000313" key="7">
    <source>
        <dbReference type="Proteomes" id="UP000502756"/>
    </source>
</evidence>
<evidence type="ECO:0000256" key="3">
    <source>
        <dbReference type="ARBA" id="ARBA00048267"/>
    </source>
</evidence>
<proteinExistence type="predicted"/>
<dbReference type="EMBL" id="CP053435">
    <property type="protein sequence ID" value="QJW90894.1"/>
    <property type="molecule type" value="Genomic_DNA"/>
</dbReference>
<evidence type="ECO:0000256" key="1">
    <source>
        <dbReference type="ARBA" id="ARBA00022801"/>
    </source>
</evidence>
<dbReference type="KEGG" id="stae:HNV11_16665"/>
<protein>
    <recommendedName>
        <fullName evidence="2">protein-glutamate methylesterase</fullName>
        <ecNumber evidence="2">3.1.1.61</ecNumber>
    </recommendedName>
</protein>